<reference evidence="2 3" key="1">
    <citation type="journal article" date="2012" name="J. Bacteriol.">
        <title>Complete Genome Sequence of the Naphthalene-Degrading Pseudomonas putida Strain ND6.</title>
        <authorList>
            <person name="Li S."/>
            <person name="Zhao H."/>
            <person name="Li Y."/>
            <person name="Niu S."/>
            <person name="Cai B."/>
        </authorList>
    </citation>
    <scope>NUCLEOTIDE SEQUENCE [LARGE SCALE GENOMIC DNA]</scope>
    <source>
        <strain evidence="2 3">ND6</strain>
    </source>
</reference>
<proteinExistence type="predicted"/>
<feature type="transmembrane region" description="Helical" evidence="1">
    <location>
        <begin position="16"/>
        <end position="35"/>
    </location>
</feature>
<dbReference type="Proteomes" id="UP000005268">
    <property type="component" value="Chromosome"/>
</dbReference>
<keyword evidence="1" id="KW-0812">Transmembrane</keyword>
<dbReference type="KEGG" id="ppi:YSA_05161"/>
<evidence type="ECO:0000256" key="1">
    <source>
        <dbReference type="SAM" id="Phobius"/>
    </source>
</evidence>
<keyword evidence="1" id="KW-1133">Transmembrane helix</keyword>
<evidence type="ECO:0000313" key="3">
    <source>
        <dbReference type="Proteomes" id="UP000005268"/>
    </source>
</evidence>
<name>I3UVP0_PSEPU</name>
<evidence type="ECO:0000313" key="2">
    <source>
        <dbReference type="EMBL" id="AFK69561.1"/>
    </source>
</evidence>
<sequence length="45" mass="5409">MLTTQLITTNNCANTYWQLMFFCYYPVPAFFIWNARSRAFELSFS</sequence>
<dbReference type="EMBL" id="CP003588">
    <property type="protein sequence ID" value="AFK69561.1"/>
    <property type="molecule type" value="Genomic_DNA"/>
</dbReference>
<protein>
    <submittedName>
        <fullName evidence="2">Uncharacterized protein</fullName>
    </submittedName>
</protein>
<dbReference type="HOGENOM" id="CLU_3204185_0_0_6"/>
<organism evidence="2 3">
    <name type="scientific">Pseudomonas putida ND6</name>
    <dbReference type="NCBI Taxonomy" id="231023"/>
    <lineage>
        <taxon>Bacteria</taxon>
        <taxon>Pseudomonadati</taxon>
        <taxon>Pseudomonadota</taxon>
        <taxon>Gammaproteobacteria</taxon>
        <taxon>Pseudomonadales</taxon>
        <taxon>Pseudomonadaceae</taxon>
        <taxon>Pseudomonas</taxon>
    </lineage>
</organism>
<accession>I3UVP0</accession>
<keyword evidence="1" id="KW-0472">Membrane</keyword>
<dbReference type="AlphaFoldDB" id="I3UVP0"/>
<gene>
    <name evidence="2" type="ORF">YSA_05161</name>
</gene>